<gene>
    <name evidence="3" type="ORF">LCGC14_1315070</name>
</gene>
<dbReference type="AlphaFoldDB" id="A0A0F9L6D5"/>
<dbReference type="InterPro" id="IPR027392">
    <property type="entry name" value="TF_Znf"/>
</dbReference>
<comment type="caution">
    <text evidence="3">The sequence shown here is derived from an EMBL/GenBank/DDBJ whole genome shotgun (WGS) entry which is preliminary data.</text>
</comment>
<dbReference type="Pfam" id="PF13453">
    <property type="entry name" value="Zn_ribbon_TFIIB"/>
    <property type="match status" value="1"/>
</dbReference>
<feature type="region of interest" description="Disordered" evidence="1">
    <location>
        <begin position="1"/>
        <end position="21"/>
    </location>
</feature>
<accession>A0A0F9L6D5</accession>
<dbReference type="EMBL" id="LAZR01007797">
    <property type="protein sequence ID" value="KKM82871.1"/>
    <property type="molecule type" value="Genomic_DNA"/>
</dbReference>
<evidence type="ECO:0000259" key="2">
    <source>
        <dbReference type="Pfam" id="PF13453"/>
    </source>
</evidence>
<name>A0A0F9L6D5_9ZZZZ</name>
<organism evidence="3">
    <name type="scientific">marine sediment metagenome</name>
    <dbReference type="NCBI Taxonomy" id="412755"/>
    <lineage>
        <taxon>unclassified sequences</taxon>
        <taxon>metagenomes</taxon>
        <taxon>ecological metagenomes</taxon>
    </lineage>
</organism>
<feature type="compositionally biased region" description="Basic residues" evidence="1">
    <location>
        <begin position="84"/>
        <end position="106"/>
    </location>
</feature>
<proteinExistence type="predicted"/>
<protein>
    <recommendedName>
        <fullName evidence="2">Transcription factor zinc-finger domain-containing protein</fullName>
    </recommendedName>
</protein>
<sequence length="112" mass="12425">MVGELTEPGRNPERNTGRRGAMRCPVCDVALSMSDRQGIEIDFCPDCRGVWLDRGELDKIIERSIGEATPPPPPTRDDDERGYRSGKHGGGHHGGYGKHGSRRKSWLHGLFD</sequence>
<evidence type="ECO:0000256" key="1">
    <source>
        <dbReference type="SAM" id="MobiDB-lite"/>
    </source>
</evidence>
<evidence type="ECO:0000313" key="3">
    <source>
        <dbReference type="EMBL" id="KKM82871.1"/>
    </source>
</evidence>
<reference evidence="3" key="1">
    <citation type="journal article" date="2015" name="Nature">
        <title>Complex archaea that bridge the gap between prokaryotes and eukaryotes.</title>
        <authorList>
            <person name="Spang A."/>
            <person name="Saw J.H."/>
            <person name="Jorgensen S.L."/>
            <person name="Zaremba-Niedzwiedzka K."/>
            <person name="Martijn J."/>
            <person name="Lind A.E."/>
            <person name="van Eijk R."/>
            <person name="Schleper C."/>
            <person name="Guy L."/>
            <person name="Ettema T.J."/>
        </authorList>
    </citation>
    <scope>NUCLEOTIDE SEQUENCE</scope>
</reference>
<feature type="domain" description="Transcription factor zinc-finger" evidence="2">
    <location>
        <begin position="23"/>
        <end position="63"/>
    </location>
</feature>
<feature type="region of interest" description="Disordered" evidence="1">
    <location>
        <begin position="62"/>
        <end position="112"/>
    </location>
</feature>